<dbReference type="KEGG" id="apo:Arcpr_0903"/>
<evidence type="ECO:0000313" key="1">
    <source>
        <dbReference type="EMBL" id="ADB57964.1"/>
    </source>
</evidence>
<dbReference type="STRING" id="572546.Arcpr_0903"/>
<sequence length="151" mass="17369">MGMSIIEQSMKEINGIKYYFMRNKLGRLSVYVQCPRCGGFGRLNLGQVCNGEILMFRILHDDGKYHAFSRVNRYFPTLFAIYTDWKETCGNLGSNIRESVCLRKIINELERLKKQGVERVSVNEILRRVNGVNAYHVLLAVHKLGLKVKIG</sequence>
<organism evidence="1 2">
    <name type="scientific">Archaeoglobus profundus (strain DSM 5631 / JCM 9629 / NBRC 100127 / Av18)</name>
    <dbReference type="NCBI Taxonomy" id="572546"/>
    <lineage>
        <taxon>Archaea</taxon>
        <taxon>Methanobacteriati</taxon>
        <taxon>Methanobacteriota</taxon>
        <taxon>Archaeoglobi</taxon>
        <taxon>Archaeoglobales</taxon>
        <taxon>Archaeoglobaceae</taxon>
        <taxon>Archaeoglobus</taxon>
    </lineage>
</organism>
<gene>
    <name evidence="1" type="ordered locus">Arcpr_0903</name>
</gene>
<proteinExistence type="predicted"/>
<dbReference type="Proteomes" id="UP000001901">
    <property type="component" value="Chromosome"/>
</dbReference>
<name>D2RI39_ARCPA</name>
<dbReference type="EMBL" id="CP001857">
    <property type="protein sequence ID" value="ADB57964.1"/>
    <property type="molecule type" value="Genomic_DNA"/>
</dbReference>
<keyword evidence="2" id="KW-1185">Reference proteome</keyword>
<dbReference type="AlphaFoldDB" id="D2RI39"/>
<dbReference type="PaxDb" id="572546-Arcpr_0903"/>
<evidence type="ECO:0000313" key="2">
    <source>
        <dbReference type="Proteomes" id="UP000001901"/>
    </source>
</evidence>
<protein>
    <submittedName>
        <fullName evidence="1">Uncharacterized protein</fullName>
    </submittedName>
</protein>
<dbReference type="HOGENOM" id="CLU_1727144_0_0_2"/>
<accession>D2RI39</accession>
<reference evidence="1 2" key="1">
    <citation type="journal article" date="2010" name="Stand. Genomic Sci.">
        <title>Complete genome sequence of Archaeoglobus profundus type strain (AV18).</title>
        <authorList>
            <person name="von Jan M."/>
            <person name="Lapidus A."/>
            <person name="Del Rio T.G."/>
            <person name="Copeland A."/>
            <person name="Tice H."/>
            <person name="Cheng J.F."/>
            <person name="Lucas S."/>
            <person name="Chen F."/>
            <person name="Nolan M."/>
            <person name="Goodwin L."/>
            <person name="Han C."/>
            <person name="Pitluck S."/>
            <person name="Liolios K."/>
            <person name="Ivanova N."/>
            <person name="Mavromatis K."/>
            <person name="Ovchinnikova G."/>
            <person name="Chertkov O."/>
            <person name="Pati A."/>
            <person name="Chen A."/>
            <person name="Palaniappan K."/>
            <person name="Land M."/>
            <person name="Hauser L."/>
            <person name="Chang Y.J."/>
            <person name="Jeffries C.D."/>
            <person name="Saunders E."/>
            <person name="Brettin T."/>
            <person name="Detter J.C."/>
            <person name="Chain P."/>
            <person name="Eichinger K."/>
            <person name="Huber H."/>
            <person name="Spring S."/>
            <person name="Rohde M."/>
            <person name="Goker M."/>
            <person name="Wirth R."/>
            <person name="Woyke T."/>
            <person name="Bristow J."/>
            <person name="Eisen J.A."/>
            <person name="Markowitz V."/>
            <person name="Hugenholtz P."/>
            <person name="Kyrpides N.C."/>
            <person name="Klenk H.P."/>
        </authorList>
    </citation>
    <scope>NUCLEOTIDE SEQUENCE [LARGE SCALE GENOMIC DNA]</scope>
    <source>
        <strain evidence="2">DSM 5631 / JCM 9629 / NBRC 100127 / Av18</strain>
    </source>
</reference>